<accession>A0A9X2AG42</accession>
<protein>
    <submittedName>
        <fullName evidence="1">Uncharacterized protein</fullName>
    </submittedName>
</protein>
<sequence>MEDQEWQTKMSDWVDQSFDLVSSWQMLSPDARYKIAPEQLESVQFLLRVMMRQLRIDHMDRNQEKIRRYTYR</sequence>
<dbReference type="EMBL" id="JALBUF010000024">
    <property type="protein sequence ID" value="MCI0184751.1"/>
    <property type="molecule type" value="Genomic_DNA"/>
</dbReference>
<dbReference type="AlphaFoldDB" id="A0A9X2AG42"/>
<dbReference type="Proteomes" id="UP001139263">
    <property type="component" value="Unassembled WGS sequence"/>
</dbReference>
<organism evidence="1 2">
    <name type="scientific">Sulfoacidibacillus ferrooxidans</name>
    <dbReference type="NCBI Taxonomy" id="2005001"/>
    <lineage>
        <taxon>Bacteria</taxon>
        <taxon>Bacillati</taxon>
        <taxon>Bacillota</taxon>
        <taxon>Bacilli</taxon>
        <taxon>Bacillales</taxon>
        <taxon>Alicyclobacillaceae</taxon>
        <taxon>Sulfoacidibacillus</taxon>
    </lineage>
</organism>
<name>A0A9X2AG42_9BACL</name>
<evidence type="ECO:0000313" key="1">
    <source>
        <dbReference type="EMBL" id="MCI0184751.1"/>
    </source>
</evidence>
<comment type="caution">
    <text evidence="1">The sequence shown here is derived from an EMBL/GenBank/DDBJ whole genome shotgun (WGS) entry which is preliminary data.</text>
</comment>
<reference evidence="1" key="1">
    <citation type="submission" date="2022-03" db="EMBL/GenBank/DDBJ databases">
        <title>Draft Genome Sequence of Firmicute Strain S0AB, a Heterotrophic Iron/Sulfur-Oxidizing Extreme Acidophile.</title>
        <authorList>
            <person name="Vergara E."/>
            <person name="Pakostova E."/>
            <person name="Johnson D.B."/>
            <person name="Holmes D.S."/>
        </authorList>
    </citation>
    <scope>NUCLEOTIDE SEQUENCE</scope>
    <source>
        <strain evidence="1">S0AB</strain>
    </source>
</reference>
<dbReference type="RefSeq" id="WP_241716678.1">
    <property type="nucleotide sequence ID" value="NZ_JALBUF010000024.1"/>
</dbReference>
<proteinExistence type="predicted"/>
<gene>
    <name evidence="1" type="ORF">MM817_03048</name>
</gene>
<evidence type="ECO:0000313" key="2">
    <source>
        <dbReference type="Proteomes" id="UP001139263"/>
    </source>
</evidence>
<keyword evidence="2" id="KW-1185">Reference proteome</keyword>